<accession>A0A9C7R194</accession>
<evidence type="ECO:0000313" key="1">
    <source>
        <dbReference type="EMBL" id="HCK03112.1"/>
    </source>
</evidence>
<dbReference type="AlphaFoldDB" id="A0A9C7R194"/>
<comment type="caution">
    <text evidence="1">The sequence shown here is derived from an EMBL/GenBank/DDBJ whole genome shotgun (WGS) entry which is preliminary data.</text>
</comment>
<name>A0A9C7R194_9GAMM</name>
<dbReference type="Proteomes" id="UP000262210">
    <property type="component" value="Unassembled WGS sequence"/>
</dbReference>
<gene>
    <name evidence="1" type="ORF">DHV72_24250</name>
</gene>
<proteinExistence type="predicted"/>
<protein>
    <submittedName>
        <fullName evidence="1">Uncharacterized protein</fullName>
    </submittedName>
</protein>
<dbReference type="RefSeq" id="WP_278432195.1">
    <property type="nucleotide sequence ID" value="NZ_DPSM01000031.1"/>
</dbReference>
<dbReference type="EMBL" id="DPSM01000031">
    <property type="protein sequence ID" value="HCK03112.1"/>
    <property type="molecule type" value="Genomic_DNA"/>
</dbReference>
<reference evidence="1 2" key="1">
    <citation type="journal article" date="2018" name="Nat. Biotechnol.">
        <title>A standardized bacterial taxonomy based on genome phylogeny substantially revises the tree of life.</title>
        <authorList>
            <person name="Parks D.H."/>
            <person name="Chuvochina M."/>
            <person name="Waite D.W."/>
            <person name="Rinke C."/>
            <person name="Skarshewski A."/>
            <person name="Chaumeil P.A."/>
            <person name="Hugenholtz P."/>
        </authorList>
    </citation>
    <scope>NUCLEOTIDE SEQUENCE [LARGE SCALE GENOMIC DNA]</scope>
    <source>
        <strain evidence="1">UBA11264</strain>
    </source>
</reference>
<evidence type="ECO:0000313" key="2">
    <source>
        <dbReference type="Proteomes" id="UP000262210"/>
    </source>
</evidence>
<sequence length="325" mass="36299">MSVEQEVLYRTIQQAPKIIEGLQTGLYRIYGGVIRVAKGNDKAGSIVAHLMFPTNEEQAQKSIENLRNVLSSQLNSLQSGIETLQGSIGTLQTLQKANLALSGLNLAVSAAGFVIVCRKLDHIDSLLQSHTQKLETLLSLALDTRQRDSFREIASFTAVINTAMQFVEMGDTEQLKPLVRDFNEQYEFTRLVLKNAAKESNTSAFFTSLPELGLLQKRFMHLGLFRSFIQQKIGAYKYAVESLTALQVDWLEINSTIVDGVNQSTAVLYQLTREDGDKLIDFLNFRKERIEALEYQSELLRLAEANPNVLAILNADNDEILLVAA</sequence>
<organism evidence="1 2">
    <name type="scientific">Serratia grimesii</name>
    <dbReference type="NCBI Taxonomy" id="82995"/>
    <lineage>
        <taxon>Bacteria</taxon>
        <taxon>Pseudomonadati</taxon>
        <taxon>Pseudomonadota</taxon>
        <taxon>Gammaproteobacteria</taxon>
        <taxon>Enterobacterales</taxon>
        <taxon>Yersiniaceae</taxon>
        <taxon>Serratia</taxon>
    </lineage>
</organism>